<evidence type="ECO:0000256" key="4">
    <source>
        <dbReference type="ARBA" id="ARBA00022679"/>
    </source>
</evidence>
<keyword evidence="10" id="KW-1133">Transmembrane helix</keyword>
<evidence type="ECO:0000313" key="12">
    <source>
        <dbReference type="EMBL" id="QDQ09358.1"/>
    </source>
</evidence>
<evidence type="ECO:0000256" key="3">
    <source>
        <dbReference type="ARBA" id="ARBA00022553"/>
    </source>
</evidence>
<dbReference type="PANTHER" id="PTHR24421">
    <property type="entry name" value="NITRATE/NITRITE SENSOR PROTEIN NARX-RELATED"/>
    <property type="match status" value="1"/>
</dbReference>
<evidence type="ECO:0000256" key="8">
    <source>
        <dbReference type="ARBA" id="ARBA00023012"/>
    </source>
</evidence>
<protein>
    <recommendedName>
        <fullName evidence="2">histidine kinase</fullName>
        <ecNumber evidence="2">2.7.13.3</ecNumber>
    </recommendedName>
</protein>
<dbReference type="CDD" id="cd16917">
    <property type="entry name" value="HATPase_UhpB-NarQ-NarX-like"/>
    <property type="match status" value="1"/>
</dbReference>
<feature type="transmembrane region" description="Helical" evidence="10">
    <location>
        <begin position="59"/>
        <end position="77"/>
    </location>
</feature>
<sequence>MRSTLPARAGWPLPATGRCGGHREEAVSSPSRTPSGPCRPIVWPVKRSWVELVFDEKYATPRVLAVGAALLGALLLVQRPSQAQDWGFAAAALALCVAGVRWAFGMALAQAGLLVAAHASGAGVVPTLKVLAAVALFEVAVRCPGRRPAVAAAVLSCAVVANRVTDLPGELAPVFYKAGVVAGVPLLLGAYVRATRDAARRAREHLAREEAGAERRVRAARAAERASIARELHDLVAHHVSSMVVRVGVARHVLPDAGEGGPGDPRIGAVLDDLHASGTAAMADLRHLVAVLRDPDSVGPDAPPLLTPGALATAVASVVTQSARSGLTINATVDEQGLARVDTARGLAVLRLAQEGLANVARHAGVGAHARLTVLVAEGGGVQVTVEDDGGTGQGPDTPAAGPHGHGLVGLRERVHLLDGRLHAGPTARGWRLSAALPAPLNSGKIPQRETKP</sequence>
<evidence type="ECO:0000256" key="6">
    <source>
        <dbReference type="ARBA" id="ARBA00022777"/>
    </source>
</evidence>
<evidence type="ECO:0000313" key="13">
    <source>
        <dbReference type="Proteomes" id="UP000316806"/>
    </source>
</evidence>
<evidence type="ECO:0000256" key="10">
    <source>
        <dbReference type="SAM" id="Phobius"/>
    </source>
</evidence>
<feature type="transmembrane region" description="Helical" evidence="10">
    <location>
        <begin position="89"/>
        <end position="109"/>
    </location>
</feature>
<dbReference type="SUPFAM" id="SSF55874">
    <property type="entry name" value="ATPase domain of HSP90 chaperone/DNA topoisomerase II/histidine kinase"/>
    <property type="match status" value="1"/>
</dbReference>
<dbReference type="Gene3D" id="1.20.5.1930">
    <property type="match status" value="1"/>
</dbReference>
<keyword evidence="4" id="KW-0808">Transferase</keyword>
<dbReference type="EC" id="2.7.13.3" evidence="2"/>
<dbReference type="GO" id="GO:0000155">
    <property type="term" value="F:phosphorelay sensor kinase activity"/>
    <property type="evidence" value="ECO:0007669"/>
    <property type="project" value="InterPro"/>
</dbReference>
<dbReference type="InterPro" id="IPR036890">
    <property type="entry name" value="HATPase_C_sf"/>
</dbReference>
<comment type="catalytic activity">
    <reaction evidence="1">
        <text>ATP + protein L-histidine = ADP + protein N-phospho-L-histidine.</text>
        <dbReference type="EC" id="2.7.13.3"/>
    </reaction>
</comment>
<keyword evidence="10" id="KW-0472">Membrane</keyword>
<dbReference type="GO" id="GO:0005524">
    <property type="term" value="F:ATP binding"/>
    <property type="evidence" value="ECO:0007669"/>
    <property type="project" value="UniProtKB-KW"/>
</dbReference>
<keyword evidence="7" id="KW-0067">ATP-binding</keyword>
<dbReference type="EMBL" id="CP040916">
    <property type="protein sequence ID" value="QDQ09358.1"/>
    <property type="molecule type" value="Genomic_DNA"/>
</dbReference>
<dbReference type="InterPro" id="IPR011712">
    <property type="entry name" value="Sig_transdc_His_kin_sub3_dim/P"/>
</dbReference>
<feature type="transmembrane region" description="Helical" evidence="10">
    <location>
        <begin position="115"/>
        <end position="137"/>
    </location>
</feature>
<evidence type="ECO:0000259" key="11">
    <source>
        <dbReference type="Pfam" id="PF07730"/>
    </source>
</evidence>
<dbReference type="GO" id="GO:0046983">
    <property type="term" value="F:protein dimerization activity"/>
    <property type="evidence" value="ECO:0007669"/>
    <property type="project" value="InterPro"/>
</dbReference>
<keyword evidence="8" id="KW-0902">Two-component regulatory system</keyword>
<keyword evidence="10" id="KW-0812">Transmembrane</keyword>
<keyword evidence="5" id="KW-0547">Nucleotide-binding</keyword>
<accession>A0A516R124</accession>
<name>A0A516R124_STRST</name>
<dbReference type="Proteomes" id="UP000316806">
    <property type="component" value="Chromosome"/>
</dbReference>
<feature type="region of interest" description="Disordered" evidence="9">
    <location>
        <begin position="1"/>
        <end position="34"/>
    </location>
</feature>
<dbReference type="AlphaFoldDB" id="A0A516R124"/>
<evidence type="ECO:0000256" key="7">
    <source>
        <dbReference type="ARBA" id="ARBA00022840"/>
    </source>
</evidence>
<gene>
    <name evidence="12" type="ORF">FH965_01245</name>
</gene>
<dbReference type="PANTHER" id="PTHR24421:SF10">
    <property type="entry name" value="NITRATE_NITRITE SENSOR PROTEIN NARQ"/>
    <property type="match status" value="1"/>
</dbReference>
<dbReference type="Pfam" id="PF07730">
    <property type="entry name" value="HisKA_3"/>
    <property type="match status" value="1"/>
</dbReference>
<keyword evidence="3" id="KW-0597">Phosphoprotein</keyword>
<dbReference type="InterPro" id="IPR050482">
    <property type="entry name" value="Sensor_HK_TwoCompSys"/>
</dbReference>
<proteinExistence type="predicted"/>
<evidence type="ECO:0000256" key="9">
    <source>
        <dbReference type="SAM" id="MobiDB-lite"/>
    </source>
</evidence>
<feature type="domain" description="Signal transduction histidine kinase subgroup 3 dimerisation and phosphoacceptor" evidence="11">
    <location>
        <begin position="224"/>
        <end position="295"/>
    </location>
</feature>
<keyword evidence="6 12" id="KW-0418">Kinase</keyword>
<organism evidence="12 13">
    <name type="scientific">Streptomyces spectabilis</name>
    <dbReference type="NCBI Taxonomy" id="68270"/>
    <lineage>
        <taxon>Bacteria</taxon>
        <taxon>Bacillati</taxon>
        <taxon>Actinomycetota</taxon>
        <taxon>Actinomycetes</taxon>
        <taxon>Kitasatosporales</taxon>
        <taxon>Streptomycetaceae</taxon>
        <taxon>Streptomyces</taxon>
    </lineage>
</organism>
<dbReference type="Gene3D" id="3.30.565.10">
    <property type="entry name" value="Histidine kinase-like ATPase, C-terminal domain"/>
    <property type="match status" value="1"/>
</dbReference>
<dbReference type="GO" id="GO:0016020">
    <property type="term" value="C:membrane"/>
    <property type="evidence" value="ECO:0007669"/>
    <property type="project" value="InterPro"/>
</dbReference>
<evidence type="ECO:0000256" key="5">
    <source>
        <dbReference type="ARBA" id="ARBA00022741"/>
    </source>
</evidence>
<evidence type="ECO:0000256" key="2">
    <source>
        <dbReference type="ARBA" id="ARBA00012438"/>
    </source>
</evidence>
<reference evidence="12 13" key="1">
    <citation type="journal article" date="2019" name="J. Ind. Microbiol. Biotechnol.">
        <title>The complete genomic sequence of Streptomyces spectabilis NRRL-2792 and identification of secondary metabolite biosynthetic gene clusters.</title>
        <authorList>
            <person name="Sinha A."/>
            <person name="Phillips-Salemka S."/>
            <person name="Niraula T.A."/>
            <person name="Short K.A."/>
            <person name="Niraula N.P."/>
        </authorList>
    </citation>
    <scope>NUCLEOTIDE SEQUENCE [LARGE SCALE GENOMIC DNA]</scope>
    <source>
        <strain evidence="12 13">NRRL 2792</strain>
    </source>
</reference>
<evidence type="ECO:0000256" key="1">
    <source>
        <dbReference type="ARBA" id="ARBA00000085"/>
    </source>
</evidence>